<comment type="similarity">
    <text evidence="6">Belongs to the NnrD/CARKD family.</text>
</comment>
<proteinExistence type="inferred from homology"/>
<sequence length="282" mass="30255">MPEINLQLAKNIIQPRPKDSYKGKFGRVLIIGGNQNFGGAAIMSASAAVYAGAGLVTTATDPNNFTALHSRLPESMVLDYNDHAYLKQLVNEMNVVVIGPGLGTDGQSLAILRAVFTAITDTQAIIIDGSALTLMAQHQIPIPAKGHIVLTPHQMEWQRLSTIPINEQTDTTTHQALVKLWRFNPTVTLVLKSAQTKVYPPDGTVWINQAGNPGMATGGSGDTLTGILAACLGQFQPQDKALLAGVYLHSAVADKLAQTSYVTLPQEIIQELPKFMHQLAQA</sequence>
<feature type="binding site" evidence="6">
    <location>
        <position position="40"/>
    </location>
    <ligand>
        <name>(6S)-NADPHX</name>
        <dbReference type="ChEBI" id="CHEBI:64076"/>
    </ligand>
</feature>
<accession>A0ABW4J6C6</accession>
<dbReference type="InterPro" id="IPR017953">
    <property type="entry name" value="Carbohydrate_kinase_pred_CS"/>
</dbReference>
<dbReference type="PROSITE" id="PS01050">
    <property type="entry name" value="YJEF_C_2"/>
    <property type="match status" value="1"/>
</dbReference>
<dbReference type="NCBIfam" id="TIGR00196">
    <property type="entry name" value="yjeF_cterm"/>
    <property type="match status" value="1"/>
</dbReference>
<keyword evidence="1 6" id="KW-0547">Nucleotide-binding</keyword>
<dbReference type="PANTHER" id="PTHR12592">
    <property type="entry name" value="ATP-DEPENDENT (S)-NAD(P)H-HYDRATE DEHYDRATASE FAMILY MEMBER"/>
    <property type="match status" value="1"/>
</dbReference>
<comment type="function">
    <text evidence="6">Catalyzes the dehydration of the S-form of NAD(P)HX at the expense of ADP, which is converted to AMP. Together with NAD(P)HX epimerase, which catalyzes the epimerization of the S- and R-forms, the enzyme allows the repair of both epimers of NAD(P)HX, a damaged form of NAD(P)H that is a result of enzymatic or heat-dependent hydration.</text>
</comment>
<dbReference type="EMBL" id="JBHTOP010000006">
    <property type="protein sequence ID" value="MFD1671211.1"/>
    <property type="molecule type" value="Genomic_DNA"/>
</dbReference>
<gene>
    <name evidence="6" type="primary">nnrD</name>
    <name evidence="8" type="ORF">ACFQ5M_03790</name>
</gene>
<dbReference type="CDD" id="cd01171">
    <property type="entry name" value="YXKO-related"/>
    <property type="match status" value="1"/>
</dbReference>
<dbReference type="Gene3D" id="3.40.1190.20">
    <property type="match status" value="1"/>
</dbReference>
<comment type="caution">
    <text evidence="8">The sequence shown here is derived from an EMBL/GenBank/DDBJ whole genome shotgun (WGS) entry which is preliminary data.</text>
</comment>
<evidence type="ECO:0000256" key="4">
    <source>
        <dbReference type="ARBA" id="ARBA00023027"/>
    </source>
</evidence>
<evidence type="ECO:0000313" key="8">
    <source>
        <dbReference type="EMBL" id="MFD1671211.1"/>
    </source>
</evidence>
<feature type="binding site" evidence="6">
    <location>
        <begin position="192"/>
        <end position="196"/>
    </location>
    <ligand>
        <name>AMP</name>
        <dbReference type="ChEBI" id="CHEBI:456215"/>
    </ligand>
</feature>
<dbReference type="RefSeq" id="WP_125713641.1">
    <property type="nucleotide sequence ID" value="NZ_JBHTOP010000006.1"/>
</dbReference>
<evidence type="ECO:0000256" key="1">
    <source>
        <dbReference type="ARBA" id="ARBA00022741"/>
    </source>
</evidence>
<dbReference type="Proteomes" id="UP001597267">
    <property type="component" value="Unassembled WGS sequence"/>
</dbReference>
<comment type="cofactor">
    <cofactor evidence="6">
        <name>Mg(2+)</name>
        <dbReference type="ChEBI" id="CHEBI:18420"/>
    </cofactor>
</comment>
<feature type="binding site" evidence="6">
    <location>
        <position position="221"/>
    </location>
    <ligand>
        <name>AMP</name>
        <dbReference type="ChEBI" id="CHEBI:456215"/>
    </ligand>
</feature>
<dbReference type="InterPro" id="IPR000631">
    <property type="entry name" value="CARKD"/>
</dbReference>
<comment type="catalytic activity">
    <reaction evidence="6">
        <text>(6S)-NADHX + ADP = AMP + phosphate + NADH + H(+)</text>
        <dbReference type="Rhea" id="RHEA:32223"/>
        <dbReference type="ChEBI" id="CHEBI:15378"/>
        <dbReference type="ChEBI" id="CHEBI:43474"/>
        <dbReference type="ChEBI" id="CHEBI:57945"/>
        <dbReference type="ChEBI" id="CHEBI:64074"/>
        <dbReference type="ChEBI" id="CHEBI:456215"/>
        <dbReference type="ChEBI" id="CHEBI:456216"/>
        <dbReference type="EC" id="4.2.1.136"/>
    </reaction>
</comment>
<dbReference type="Pfam" id="PF01256">
    <property type="entry name" value="Carb_kinase"/>
    <property type="match status" value="1"/>
</dbReference>
<comment type="subunit">
    <text evidence="6">Homotetramer.</text>
</comment>
<dbReference type="PANTHER" id="PTHR12592:SF0">
    <property type="entry name" value="ATP-DEPENDENT (S)-NAD(P)H-HYDRATE DEHYDRATASE"/>
    <property type="match status" value="1"/>
</dbReference>
<keyword evidence="3 6" id="KW-0521">NADP</keyword>
<evidence type="ECO:0000256" key="6">
    <source>
        <dbReference type="HAMAP-Rule" id="MF_01965"/>
    </source>
</evidence>
<reference evidence="9" key="1">
    <citation type="journal article" date="2019" name="Int. J. Syst. Evol. Microbiol.">
        <title>The Global Catalogue of Microorganisms (GCM) 10K type strain sequencing project: providing services to taxonomists for standard genome sequencing and annotation.</title>
        <authorList>
            <consortium name="The Broad Institute Genomics Platform"/>
            <consortium name="The Broad Institute Genome Sequencing Center for Infectious Disease"/>
            <person name="Wu L."/>
            <person name="Ma J."/>
        </authorList>
    </citation>
    <scope>NUCLEOTIDE SEQUENCE [LARGE SCALE GENOMIC DNA]</scope>
    <source>
        <strain evidence="9">CCM 8896</strain>
    </source>
</reference>
<keyword evidence="9" id="KW-1185">Reference proteome</keyword>
<evidence type="ECO:0000259" key="7">
    <source>
        <dbReference type="PROSITE" id="PS51383"/>
    </source>
</evidence>
<dbReference type="PROSITE" id="PS51383">
    <property type="entry name" value="YJEF_C_3"/>
    <property type="match status" value="1"/>
</dbReference>
<name>A0ABW4J6C6_9LACO</name>
<evidence type="ECO:0000256" key="5">
    <source>
        <dbReference type="ARBA" id="ARBA00023239"/>
    </source>
</evidence>
<dbReference type="PROSITE" id="PS01049">
    <property type="entry name" value="YJEF_C_1"/>
    <property type="match status" value="1"/>
</dbReference>
<keyword evidence="2 6" id="KW-0067">ATP-binding</keyword>
<evidence type="ECO:0000313" key="9">
    <source>
        <dbReference type="Proteomes" id="UP001597267"/>
    </source>
</evidence>
<feature type="binding site" evidence="6">
    <location>
        <position position="101"/>
    </location>
    <ligand>
        <name>(6S)-NADPHX</name>
        <dbReference type="ChEBI" id="CHEBI:64076"/>
    </ligand>
</feature>
<keyword evidence="4 6" id="KW-0520">NAD</keyword>
<evidence type="ECO:0000256" key="2">
    <source>
        <dbReference type="ARBA" id="ARBA00022840"/>
    </source>
</evidence>
<dbReference type="SUPFAM" id="SSF53613">
    <property type="entry name" value="Ribokinase-like"/>
    <property type="match status" value="1"/>
</dbReference>
<feature type="domain" description="YjeF C-terminal" evidence="7">
    <location>
        <begin position="5"/>
        <end position="279"/>
    </location>
</feature>
<feature type="binding site" evidence="6">
    <location>
        <position position="222"/>
    </location>
    <ligand>
        <name>(6S)-NADPHX</name>
        <dbReference type="ChEBI" id="CHEBI:64076"/>
    </ligand>
</feature>
<comment type="catalytic activity">
    <reaction evidence="6">
        <text>(6S)-NADPHX + ADP = AMP + phosphate + NADPH + H(+)</text>
        <dbReference type="Rhea" id="RHEA:32235"/>
        <dbReference type="ChEBI" id="CHEBI:15378"/>
        <dbReference type="ChEBI" id="CHEBI:43474"/>
        <dbReference type="ChEBI" id="CHEBI:57783"/>
        <dbReference type="ChEBI" id="CHEBI:64076"/>
        <dbReference type="ChEBI" id="CHEBI:456215"/>
        <dbReference type="ChEBI" id="CHEBI:456216"/>
        <dbReference type="EC" id="4.2.1.136"/>
    </reaction>
</comment>
<organism evidence="8 9">
    <name type="scientific">Agrilactobacillus yilanensis</name>
    <dbReference type="NCBI Taxonomy" id="2485997"/>
    <lineage>
        <taxon>Bacteria</taxon>
        <taxon>Bacillati</taxon>
        <taxon>Bacillota</taxon>
        <taxon>Bacilli</taxon>
        <taxon>Lactobacillales</taxon>
        <taxon>Lactobacillaceae</taxon>
        <taxon>Agrilactobacillus</taxon>
    </lineage>
</organism>
<dbReference type="InterPro" id="IPR029056">
    <property type="entry name" value="Ribokinase-like"/>
</dbReference>
<dbReference type="EC" id="4.2.1.136" evidence="6"/>
<dbReference type="HAMAP" id="MF_01965">
    <property type="entry name" value="NADHX_dehydratase"/>
    <property type="match status" value="1"/>
</dbReference>
<keyword evidence="5 6" id="KW-0456">Lyase</keyword>
<protein>
    <recommendedName>
        <fullName evidence="6">ADP-dependent (S)-NAD(P)H-hydrate dehydratase</fullName>
        <ecNumber evidence="6">4.2.1.136</ecNumber>
    </recommendedName>
    <alternativeName>
        <fullName evidence="6">ADP-dependent NAD(P)HX dehydratase</fullName>
    </alternativeName>
</protein>
<feature type="binding site" evidence="6">
    <location>
        <position position="153"/>
    </location>
    <ligand>
        <name>(6S)-NADPHX</name>
        <dbReference type="ChEBI" id="CHEBI:64076"/>
    </ligand>
</feature>
<evidence type="ECO:0000256" key="3">
    <source>
        <dbReference type="ARBA" id="ARBA00022857"/>
    </source>
</evidence>